<evidence type="ECO:0000256" key="2">
    <source>
        <dbReference type="ARBA" id="ARBA00023125"/>
    </source>
</evidence>
<feature type="domain" description="HTH gntR-type" evidence="4">
    <location>
        <begin position="8"/>
        <end position="75"/>
    </location>
</feature>
<dbReference type="InterPro" id="IPR036388">
    <property type="entry name" value="WH-like_DNA-bd_sf"/>
</dbReference>
<dbReference type="SMART" id="SM00345">
    <property type="entry name" value="HTH_GNTR"/>
    <property type="match status" value="1"/>
</dbReference>
<dbReference type="Gene3D" id="1.20.120.530">
    <property type="entry name" value="GntR ligand-binding domain-like"/>
    <property type="match status" value="1"/>
</dbReference>
<dbReference type="PANTHER" id="PTHR43537">
    <property type="entry name" value="TRANSCRIPTIONAL REGULATOR, GNTR FAMILY"/>
    <property type="match status" value="1"/>
</dbReference>
<protein>
    <submittedName>
        <fullName evidence="5">GntR family transcriptional regulator</fullName>
    </submittedName>
</protein>
<accession>A0A2N5HVP2</accession>
<dbReference type="InterPro" id="IPR000524">
    <property type="entry name" value="Tscrpt_reg_HTH_GntR"/>
</dbReference>
<dbReference type="EMBL" id="PGVE01000012">
    <property type="protein sequence ID" value="PLS09577.1"/>
    <property type="molecule type" value="Genomic_DNA"/>
</dbReference>
<evidence type="ECO:0000256" key="1">
    <source>
        <dbReference type="ARBA" id="ARBA00023015"/>
    </source>
</evidence>
<dbReference type="SUPFAM" id="SSF46785">
    <property type="entry name" value="Winged helix' DNA-binding domain"/>
    <property type="match status" value="1"/>
</dbReference>
<organism evidence="5 6">
    <name type="scientific">Neobacillus cucumis</name>
    <dbReference type="NCBI Taxonomy" id="1740721"/>
    <lineage>
        <taxon>Bacteria</taxon>
        <taxon>Bacillati</taxon>
        <taxon>Bacillota</taxon>
        <taxon>Bacilli</taxon>
        <taxon>Bacillales</taxon>
        <taxon>Bacillaceae</taxon>
        <taxon>Neobacillus</taxon>
    </lineage>
</organism>
<evidence type="ECO:0000313" key="5">
    <source>
        <dbReference type="EMBL" id="PLS09577.1"/>
    </source>
</evidence>
<dbReference type="Pfam" id="PF07729">
    <property type="entry name" value="FCD"/>
    <property type="match status" value="1"/>
</dbReference>
<dbReference type="OrthoDB" id="368257at2"/>
<dbReference type="Proteomes" id="UP000234950">
    <property type="component" value="Unassembled WGS sequence"/>
</dbReference>
<evidence type="ECO:0000259" key="4">
    <source>
        <dbReference type="PROSITE" id="PS50949"/>
    </source>
</evidence>
<dbReference type="SUPFAM" id="SSF48008">
    <property type="entry name" value="GntR ligand-binding domain-like"/>
    <property type="match status" value="1"/>
</dbReference>
<dbReference type="Gene3D" id="1.10.10.10">
    <property type="entry name" value="Winged helix-like DNA-binding domain superfamily/Winged helix DNA-binding domain"/>
    <property type="match status" value="1"/>
</dbReference>
<evidence type="ECO:0000256" key="3">
    <source>
        <dbReference type="ARBA" id="ARBA00023163"/>
    </source>
</evidence>
<dbReference type="RefSeq" id="WP_101646161.1">
    <property type="nucleotide sequence ID" value="NZ_PGVE01000012.1"/>
</dbReference>
<gene>
    <name evidence="5" type="ORF">CVD27_01665</name>
</gene>
<dbReference type="InterPro" id="IPR008920">
    <property type="entry name" value="TF_FadR/GntR_C"/>
</dbReference>
<keyword evidence="3" id="KW-0804">Transcription</keyword>
<sequence length="213" mass="25485">MEEVKKSLLLKDIAYNKIKEKILEEEFKPDRFLSERELIDLLQMSKTPIKSALDRLETEGFVTVSSKQGIAVKDLSIEQIIDIYHLRVAIETYNCEQIYKTITEEQLNLLRENLTLTKNSVEKRDVKEFAKNDHEFHFLIAKFAKNKEIQKILLNYNSHLLRITLRHLNRNPNRMEKFLQEHEEIYLQLEKKNRRCIDLMRNHLKDSIKLLFS</sequence>
<dbReference type="PANTHER" id="PTHR43537:SF24">
    <property type="entry name" value="GLUCONATE OPERON TRANSCRIPTIONAL REPRESSOR"/>
    <property type="match status" value="1"/>
</dbReference>
<comment type="caution">
    <text evidence="5">The sequence shown here is derived from an EMBL/GenBank/DDBJ whole genome shotgun (WGS) entry which is preliminary data.</text>
</comment>
<dbReference type="PROSITE" id="PS50949">
    <property type="entry name" value="HTH_GNTR"/>
    <property type="match status" value="1"/>
</dbReference>
<dbReference type="Pfam" id="PF00392">
    <property type="entry name" value="GntR"/>
    <property type="match status" value="1"/>
</dbReference>
<proteinExistence type="predicted"/>
<dbReference type="GO" id="GO:0003677">
    <property type="term" value="F:DNA binding"/>
    <property type="evidence" value="ECO:0007669"/>
    <property type="project" value="UniProtKB-KW"/>
</dbReference>
<evidence type="ECO:0000313" key="6">
    <source>
        <dbReference type="Proteomes" id="UP000234950"/>
    </source>
</evidence>
<keyword evidence="6" id="KW-1185">Reference proteome</keyword>
<dbReference type="InterPro" id="IPR011711">
    <property type="entry name" value="GntR_C"/>
</dbReference>
<keyword evidence="1" id="KW-0805">Transcription regulation</keyword>
<name>A0A2N5HVP2_9BACI</name>
<dbReference type="AlphaFoldDB" id="A0A2N5HVP2"/>
<dbReference type="InterPro" id="IPR036390">
    <property type="entry name" value="WH_DNA-bd_sf"/>
</dbReference>
<reference evidence="5 6" key="1">
    <citation type="submission" date="2017-11" db="EMBL/GenBank/DDBJ databases">
        <title>Comparitive Functional Genomics of Dry Heat Resistant strains isolated from the Viking Spacecraft.</title>
        <authorList>
            <person name="Seuylemezian A."/>
            <person name="Cooper K."/>
            <person name="Vaishampayan P."/>
        </authorList>
    </citation>
    <scope>NUCLEOTIDE SEQUENCE [LARGE SCALE GENOMIC DNA]</scope>
    <source>
        <strain evidence="5 6">V32-6</strain>
    </source>
</reference>
<dbReference type="GO" id="GO:0003700">
    <property type="term" value="F:DNA-binding transcription factor activity"/>
    <property type="evidence" value="ECO:0007669"/>
    <property type="project" value="InterPro"/>
</dbReference>
<dbReference type="SMART" id="SM00895">
    <property type="entry name" value="FCD"/>
    <property type="match status" value="1"/>
</dbReference>
<keyword evidence="2" id="KW-0238">DNA-binding</keyword>